<evidence type="ECO:0000313" key="1">
    <source>
        <dbReference type="EMBL" id="CDL40638.1"/>
    </source>
</evidence>
<accession>A0A7G2IUB6</accession>
<evidence type="ECO:0000313" key="2">
    <source>
        <dbReference type="Proteomes" id="UP000019194"/>
    </source>
</evidence>
<dbReference type="Proteomes" id="UP000019194">
    <property type="component" value="Unassembled WGS sequence"/>
</dbReference>
<name>A0A7G2IUB6_CITFR</name>
<protein>
    <submittedName>
        <fullName evidence="1">Uncharacterized protein</fullName>
    </submittedName>
</protein>
<comment type="caution">
    <text evidence="1">The sequence shown here is derived from an EMBL/GenBank/DDBJ whole genome shotgun (WGS) entry which is preliminary data.</text>
</comment>
<dbReference type="AlphaFoldDB" id="A0A7G2IUB6"/>
<reference evidence="1 2" key="1">
    <citation type="submission" date="2013-10" db="EMBL/GenBank/DDBJ databases">
        <title>Antibiotic resistance diversity of beta-lactamase producers in the General Hospital Vienna.</title>
        <authorList>
            <person name="Barisic I."/>
            <person name="Mitteregger D."/>
            <person name="Hirschl A.M."/>
            <person name="Noehammer C."/>
            <person name="Wiesinger-Mayr H."/>
        </authorList>
    </citation>
    <scope>NUCLEOTIDE SEQUENCE [LARGE SCALE GENOMIC DNA]</scope>
    <source>
        <strain evidence="1 2">ISC11</strain>
    </source>
</reference>
<dbReference type="EMBL" id="CBWP010000075">
    <property type="protein sequence ID" value="CDL40638.1"/>
    <property type="molecule type" value="Genomic_DNA"/>
</dbReference>
<proteinExistence type="predicted"/>
<sequence length="41" mass="4513">MHGGPSPEEQDDGTLLASGTDHIREITPLRGAFEDKYMLVQ</sequence>
<organism evidence="1 2">
    <name type="scientific">Citrobacter freundii</name>
    <dbReference type="NCBI Taxonomy" id="546"/>
    <lineage>
        <taxon>Bacteria</taxon>
        <taxon>Pseudomonadati</taxon>
        <taxon>Pseudomonadota</taxon>
        <taxon>Gammaproteobacteria</taxon>
        <taxon>Enterobacterales</taxon>
        <taxon>Enterobacteriaceae</taxon>
        <taxon>Citrobacter</taxon>
        <taxon>Citrobacter freundii complex</taxon>
    </lineage>
</organism>